<protein>
    <submittedName>
        <fullName evidence="1">Uncharacterized protein</fullName>
    </submittedName>
</protein>
<dbReference type="Proteomes" id="UP000499080">
    <property type="component" value="Unassembled WGS sequence"/>
</dbReference>
<dbReference type="AlphaFoldDB" id="A0A4Y2APN9"/>
<evidence type="ECO:0000313" key="2">
    <source>
        <dbReference type="Proteomes" id="UP000499080"/>
    </source>
</evidence>
<keyword evidence="2" id="KW-1185">Reference proteome</keyword>
<gene>
    <name evidence="1" type="ORF">AVEN_50491_1</name>
</gene>
<comment type="caution">
    <text evidence="1">The sequence shown here is derived from an EMBL/GenBank/DDBJ whole genome shotgun (WGS) entry which is preliminary data.</text>
</comment>
<sequence length="100" mass="11509">MEPSNSGIGLLKQTPITLMTGFPVSTLKFIPEVKQNVDEPPFNYCKLKRSYHYSPSTEIHITHMEEGHLPPRRLWFLEEAETNCKMNICAVKSMPRGRSF</sequence>
<reference evidence="1 2" key="1">
    <citation type="journal article" date="2019" name="Sci. Rep.">
        <title>Orb-weaving spider Araneus ventricosus genome elucidates the spidroin gene catalogue.</title>
        <authorList>
            <person name="Kono N."/>
            <person name="Nakamura H."/>
            <person name="Ohtoshi R."/>
            <person name="Moran D.A.P."/>
            <person name="Shinohara A."/>
            <person name="Yoshida Y."/>
            <person name="Fujiwara M."/>
            <person name="Mori M."/>
            <person name="Tomita M."/>
            <person name="Arakawa K."/>
        </authorList>
    </citation>
    <scope>NUCLEOTIDE SEQUENCE [LARGE SCALE GENOMIC DNA]</scope>
</reference>
<dbReference type="EMBL" id="BGPR01000027">
    <property type="protein sequence ID" value="GBL81892.1"/>
    <property type="molecule type" value="Genomic_DNA"/>
</dbReference>
<name>A0A4Y2APN9_ARAVE</name>
<evidence type="ECO:0000313" key="1">
    <source>
        <dbReference type="EMBL" id="GBL81892.1"/>
    </source>
</evidence>
<proteinExistence type="predicted"/>
<organism evidence="1 2">
    <name type="scientific">Araneus ventricosus</name>
    <name type="common">Orbweaver spider</name>
    <name type="synonym">Epeira ventricosa</name>
    <dbReference type="NCBI Taxonomy" id="182803"/>
    <lineage>
        <taxon>Eukaryota</taxon>
        <taxon>Metazoa</taxon>
        <taxon>Ecdysozoa</taxon>
        <taxon>Arthropoda</taxon>
        <taxon>Chelicerata</taxon>
        <taxon>Arachnida</taxon>
        <taxon>Araneae</taxon>
        <taxon>Araneomorphae</taxon>
        <taxon>Entelegynae</taxon>
        <taxon>Araneoidea</taxon>
        <taxon>Araneidae</taxon>
        <taxon>Araneus</taxon>
    </lineage>
</organism>
<accession>A0A4Y2APN9</accession>